<dbReference type="PATRIC" id="fig|1261.3.peg.1804"/>
<comment type="caution">
    <text evidence="3">The sequence shown here is derived from an EMBL/GenBank/DDBJ whole genome shotgun (WGS) entry which is preliminary data.</text>
</comment>
<dbReference type="PANTHER" id="PTHR30486:SF6">
    <property type="entry name" value="TYPE IV PILUS RETRACTATION ATPASE PILT"/>
    <property type="match status" value="1"/>
</dbReference>
<evidence type="ECO:0000259" key="2">
    <source>
        <dbReference type="PROSITE" id="PS00662"/>
    </source>
</evidence>
<dbReference type="GO" id="GO:0016887">
    <property type="term" value="F:ATP hydrolysis activity"/>
    <property type="evidence" value="ECO:0007669"/>
    <property type="project" value="InterPro"/>
</dbReference>
<dbReference type="RefSeq" id="WP_060917103.1">
    <property type="nucleotide sequence ID" value="NZ_KQ960340.1"/>
</dbReference>
<protein>
    <submittedName>
        <fullName evidence="3">Twitching motility protein</fullName>
    </submittedName>
</protein>
<feature type="domain" description="Bacterial type II secretion system protein E" evidence="2">
    <location>
        <begin position="193"/>
        <end position="207"/>
    </location>
</feature>
<dbReference type="InterPro" id="IPR050921">
    <property type="entry name" value="T4SS_GSP_E_ATPase"/>
</dbReference>
<dbReference type="PROSITE" id="PS00662">
    <property type="entry name" value="T2SP_E"/>
    <property type="match status" value="1"/>
</dbReference>
<evidence type="ECO:0000313" key="4">
    <source>
        <dbReference type="Proteomes" id="UP000070326"/>
    </source>
</evidence>
<accession>A0A135YR12</accession>
<dbReference type="AlphaFoldDB" id="A0A135YR12"/>
<dbReference type="InterPro" id="IPR003593">
    <property type="entry name" value="AAA+_ATPase"/>
</dbReference>
<dbReference type="Proteomes" id="UP000070326">
    <property type="component" value="Unassembled WGS sequence"/>
</dbReference>
<dbReference type="eggNOG" id="COG2805">
    <property type="taxonomic scope" value="Bacteria"/>
</dbReference>
<dbReference type="PANTHER" id="PTHR30486">
    <property type="entry name" value="TWITCHING MOTILITY PROTEIN PILT"/>
    <property type="match status" value="1"/>
</dbReference>
<dbReference type="NCBIfam" id="TIGR01420">
    <property type="entry name" value="pilT_fam"/>
    <property type="match status" value="1"/>
</dbReference>
<dbReference type="InterPro" id="IPR027417">
    <property type="entry name" value="P-loop_NTPase"/>
</dbReference>
<evidence type="ECO:0000256" key="1">
    <source>
        <dbReference type="ARBA" id="ARBA00006611"/>
    </source>
</evidence>
<reference evidence="3 4" key="1">
    <citation type="submission" date="2016-02" db="EMBL/GenBank/DDBJ databases">
        <authorList>
            <person name="Wen L."/>
            <person name="He K."/>
            <person name="Yang H."/>
        </authorList>
    </citation>
    <scope>NUCLEOTIDE SEQUENCE [LARGE SCALE GENOMIC DNA]</scope>
    <source>
        <strain evidence="3 4">MJR8628A</strain>
    </source>
</reference>
<dbReference type="SUPFAM" id="SSF52540">
    <property type="entry name" value="P-loop containing nucleoside triphosphate hydrolases"/>
    <property type="match status" value="1"/>
</dbReference>
<gene>
    <name evidence="3" type="ORF">HMPREF3195_01286</name>
</gene>
<name>A0A135YR12_9FIRM</name>
<dbReference type="STRING" id="1261.HMPREF3195_01286"/>
<proteinExistence type="inferred from homology"/>
<comment type="similarity">
    <text evidence="1">Belongs to the GSP E family.</text>
</comment>
<dbReference type="GO" id="GO:0005524">
    <property type="term" value="F:ATP binding"/>
    <property type="evidence" value="ECO:0007669"/>
    <property type="project" value="InterPro"/>
</dbReference>
<evidence type="ECO:0000313" key="3">
    <source>
        <dbReference type="EMBL" id="KXI11793.1"/>
    </source>
</evidence>
<dbReference type="CDD" id="cd01131">
    <property type="entry name" value="PilT"/>
    <property type="match status" value="1"/>
</dbReference>
<sequence>MEDKCVVKIMEALQERDISDFHLREGTDIYYREVGRLKRYDYKLNRDDFRDLIGWQRFELYIQNLTENEVDFSLELAHMRYRCNMFVTRGKLGLVMRKIVADVKTIKDMELPNCFKKVAAMKSGLVIISGPTGSGKSTSMAAIVEEININYQKHIITIEDPIEYEFESKKSLISQREVGIDTQSFNRALVNSLRQDPDVIVIGEIRDEETLKIALRASETGHLCIATIHTMGASQSIDRIMDMFSISERDKVASNLALVLKAVISQNLVQTIKGRKPCFDILFVDKSVANMIREGKTNQIPNYMSTGKSKEMNMMDDDLIGLYKNGEISSSDLINNCLDINYCRRKVGGGSIGIW</sequence>
<dbReference type="EMBL" id="LSQZ01000064">
    <property type="protein sequence ID" value="KXI11793.1"/>
    <property type="molecule type" value="Genomic_DNA"/>
</dbReference>
<dbReference type="InterPro" id="IPR001482">
    <property type="entry name" value="T2SS/T4SS_dom"/>
</dbReference>
<dbReference type="SMART" id="SM00382">
    <property type="entry name" value="AAA"/>
    <property type="match status" value="1"/>
</dbReference>
<dbReference type="InterPro" id="IPR006321">
    <property type="entry name" value="PilT/PilU"/>
</dbReference>
<organism evidence="3 4">
    <name type="scientific">Peptostreptococcus anaerobius</name>
    <dbReference type="NCBI Taxonomy" id="1261"/>
    <lineage>
        <taxon>Bacteria</taxon>
        <taxon>Bacillati</taxon>
        <taxon>Bacillota</taxon>
        <taxon>Clostridia</taxon>
        <taxon>Peptostreptococcales</taxon>
        <taxon>Peptostreptococcaceae</taxon>
        <taxon>Peptostreptococcus</taxon>
    </lineage>
</organism>
<dbReference type="Gene3D" id="3.40.50.300">
    <property type="entry name" value="P-loop containing nucleotide triphosphate hydrolases"/>
    <property type="match status" value="1"/>
</dbReference>
<dbReference type="Gene3D" id="3.30.450.90">
    <property type="match status" value="1"/>
</dbReference>
<dbReference type="Pfam" id="PF00437">
    <property type="entry name" value="T2SSE"/>
    <property type="match status" value="1"/>
</dbReference>